<evidence type="ECO:0000313" key="1">
    <source>
        <dbReference type="EMBL" id="CAI0432220.1"/>
    </source>
</evidence>
<reference evidence="1" key="1">
    <citation type="submission" date="2022-08" db="EMBL/GenBank/DDBJ databases">
        <authorList>
            <person name="Gutierrez-Valencia J."/>
        </authorList>
    </citation>
    <scope>NUCLEOTIDE SEQUENCE</scope>
</reference>
<gene>
    <name evidence="1" type="ORF">LITE_LOCUS23350</name>
</gene>
<organism evidence="1 2">
    <name type="scientific">Linum tenue</name>
    <dbReference type="NCBI Taxonomy" id="586396"/>
    <lineage>
        <taxon>Eukaryota</taxon>
        <taxon>Viridiplantae</taxon>
        <taxon>Streptophyta</taxon>
        <taxon>Embryophyta</taxon>
        <taxon>Tracheophyta</taxon>
        <taxon>Spermatophyta</taxon>
        <taxon>Magnoliopsida</taxon>
        <taxon>eudicotyledons</taxon>
        <taxon>Gunneridae</taxon>
        <taxon>Pentapetalae</taxon>
        <taxon>rosids</taxon>
        <taxon>fabids</taxon>
        <taxon>Malpighiales</taxon>
        <taxon>Linaceae</taxon>
        <taxon>Linum</taxon>
    </lineage>
</organism>
<dbReference type="AlphaFoldDB" id="A0AAV0LDF7"/>
<keyword evidence="2" id="KW-1185">Reference proteome</keyword>
<comment type="caution">
    <text evidence="1">The sequence shown here is derived from an EMBL/GenBank/DDBJ whole genome shotgun (WGS) entry which is preliminary data.</text>
</comment>
<accession>A0AAV0LDF7</accession>
<evidence type="ECO:0000313" key="2">
    <source>
        <dbReference type="Proteomes" id="UP001154282"/>
    </source>
</evidence>
<feature type="non-terminal residue" evidence="1">
    <location>
        <position position="1"/>
    </location>
</feature>
<protein>
    <submittedName>
        <fullName evidence="1">Uncharacterized protein</fullName>
    </submittedName>
</protein>
<proteinExistence type="predicted"/>
<name>A0AAV0LDF7_9ROSI</name>
<dbReference type="EMBL" id="CAMGYJ010000006">
    <property type="protein sequence ID" value="CAI0432220.1"/>
    <property type="molecule type" value="Genomic_DNA"/>
</dbReference>
<sequence>FEEQLVSSEFVGSQLEESSRSATEDAQSRFSVATTSKIISYLHL</sequence>
<dbReference type="Proteomes" id="UP001154282">
    <property type="component" value="Unassembled WGS sequence"/>
</dbReference>